<dbReference type="InterPro" id="IPR014721">
    <property type="entry name" value="Ribsml_uS5_D2-typ_fold_subgr"/>
</dbReference>
<dbReference type="SMART" id="SM00382">
    <property type="entry name" value="AAA"/>
    <property type="match status" value="1"/>
</dbReference>
<reference evidence="5" key="2">
    <citation type="journal article" date="2021" name="PeerJ">
        <title>Extensive microbial diversity within the chicken gut microbiome revealed by metagenomics and culture.</title>
        <authorList>
            <person name="Gilroy R."/>
            <person name="Ravi A."/>
            <person name="Getino M."/>
            <person name="Pursley I."/>
            <person name="Horton D.L."/>
            <person name="Alikhan N.F."/>
            <person name="Baker D."/>
            <person name="Gharbi K."/>
            <person name="Hall N."/>
            <person name="Watson M."/>
            <person name="Adriaenssens E.M."/>
            <person name="Foster-Nyarko E."/>
            <person name="Jarju S."/>
            <person name="Secka A."/>
            <person name="Antonio M."/>
            <person name="Oren A."/>
            <person name="Chaudhuri R.R."/>
            <person name="La Ragione R."/>
            <person name="Hildebrand F."/>
            <person name="Pallen M.J."/>
        </authorList>
    </citation>
    <scope>NUCLEOTIDE SEQUENCE</scope>
    <source>
        <strain evidence="5">CHK33-4379</strain>
    </source>
</reference>
<dbReference type="EMBL" id="DVLL01000002">
    <property type="protein sequence ID" value="HIT58182.1"/>
    <property type="molecule type" value="Genomic_DNA"/>
</dbReference>
<dbReference type="InterPro" id="IPR000523">
    <property type="entry name" value="Mg_chelatse_chII-like_cat_dom"/>
</dbReference>
<dbReference type="InterPro" id="IPR020568">
    <property type="entry name" value="Ribosomal_Su5_D2-typ_SF"/>
</dbReference>
<reference evidence="5" key="1">
    <citation type="submission" date="2020-10" db="EMBL/GenBank/DDBJ databases">
        <authorList>
            <person name="Gilroy R."/>
        </authorList>
    </citation>
    <scope>NUCLEOTIDE SEQUENCE</scope>
    <source>
        <strain evidence="5">CHK33-4379</strain>
    </source>
</reference>
<dbReference type="InterPro" id="IPR027417">
    <property type="entry name" value="P-loop_NTPase"/>
</dbReference>
<dbReference type="GO" id="GO:0003677">
    <property type="term" value="F:DNA binding"/>
    <property type="evidence" value="ECO:0007669"/>
    <property type="project" value="InterPro"/>
</dbReference>
<dbReference type="InterPro" id="IPR025158">
    <property type="entry name" value="Mg_chelat-rel_C"/>
</dbReference>
<keyword evidence="3" id="KW-0067">ATP-binding</keyword>
<evidence type="ECO:0000313" key="6">
    <source>
        <dbReference type="Proteomes" id="UP000824136"/>
    </source>
</evidence>
<comment type="similarity">
    <text evidence="1">Belongs to the Mg-chelatase subunits D/I family. ComM subfamily.</text>
</comment>
<evidence type="ECO:0000256" key="3">
    <source>
        <dbReference type="ARBA" id="ARBA00022840"/>
    </source>
</evidence>
<dbReference type="InterPro" id="IPR003593">
    <property type="entry name" value="AAA+_ATPase"/>
</dbReference>
<evidence type="ECO:0000256" key="1">
    <source>
        <dbReference type="ARBA" id="ARBA00006354"/>
    </source>
</evidence>
<protein>
    <submittedName>
        <fullName evidence="5">YifB family Mg chelatase-like AAA ATPase</fullName>
    </submittedName>
</protein>
<sequence>MYAEINGIGLFGMNTFPVSVEVEVSKGLERLEIVGLADAAVKESRERICSAFRSSGIRFPTGKVVVNLAPADVKKSGSSHDLSIAVSVLAATGQFNPAEVADAAFIGELSLSGELRPVNGVLPMAIKARELGLKRLFVPCENAFEASVTDGLEVYAIKSLKELHGYLTGGLCLEKKERYIPNEEEQQFQPDFADVMGQQFAKKALEVAACGGHNLIMIGSPGSGKSMLAKRLPSILPKMTFEESIETTNIYSIAGMLDKSSPLVTIRPFRSPHHTVSSAGLVGGGSIPNPGEISLAHNGVLFLDELAEFDRSVLEILRQPLEDGKVTISRASGTVTYPCSFMLVAAMNPCPCGYYGHPRKKCSCTKRQVAQYLSRISGPLLDRFDLHIEVAPVEYSSLSSARKEEPSSAIRERVQRAREIQLRRFKGTGITCNAGITPELLHEVCPLTDEANNTLSSVFDKLGLSARAYGRILKVARTIADMDGSDVIDHRHVAQAVRYRSLDRNYQER</sequence>
<feature type="domain" description="AAA+ ATPase" evidence="4">
    <location>
        <begin position="211"/>
        <end position="394"/>
    </location>
</feature>
<dbReference type="Pfam" id="PF13541">
    <property type="entry name" value="ChlI"/>
    <property type="match status" value="1"/>
</dbReference>
<comment type="caution">
    <text evidence="5">The sequence shown here is derived from an EMBL/GenBank/DDBJ whole genome shotgun (WGS) entry which is preliminary data.</text>
</comment>
<evidence type="ECO:0000256" key="2">
    <source>
        <dbReference type="ARBA" id="ARBA00022741"/>
    </source>
</evidence>
<evidence type="ECO:0000313" key="5">
    <source>
        <dbReference type="EMBL" id="HIT58182.1"/>
    </source>
</evidence>
<accession>A0A9D1GSM0</accession>
<name>A0A9D1GSM0_9FIRM</name>
<dbReference type="SUPFAM" id="SSF54211">
    <property type="entry name" value="Ribosomal protein S5 domain 2-like"/>
    <property type="match status" value="1"/>
</dbReference>
<dbReference type="PANTHER" id="PTHR32039">
    <property type="entry name" value="MAGNESIUM-CHELATASE SUBUNIT CHLI"/>
    <property type="match status" value="1"/>
</dbReference>
<gene>
    <name evidence="5" type="ORF">IAC39_00425</name>
</gene>
<dbReference type="AlphaFoldDB" id="A0A9D1GSM0"/>
<dbReference type="Proteomes" id="UP000824136">
    <property type="component" value="Unassembled WGS sequence"/>
</dbReference>
<dbReference type="Gene3D" id="3.30.230.10">
    <property type="match status" value="1"/>
</dbReference>
<dbReference type="InterPro" id="IPR004482">
    <property type="entry name" value="Mg_chelat-rel"/>
</dbReference>
<dbReference type="GO" id="GO:0005524">
    <property type="term" value="F:ATP binding"/>
    <property type="evidence" value="ECO:0007669"/>
    <property type="project" value="UniProtKB-KW"/>
</dbReference>
<dbReference type="NCBIfam" id="TIGR00368">
    <property type="entry name" value="YifB family Mg chelatase-like AAA ATPase"/>
    <property type="match status" value="1"/>
</dbReference>
<evidence type="ECO:0000259" key="4">
    <source>
        <dbReference type="SMART" id="SM00382"/>
    </source>
</evidence>
<dbReference type="Pfam" id="PF13335">
    <property type="entry name" value="Mg_chelatase_C"/>
    <property type="match status" value="1"/>
</dbReference>
<dbReference type="Gene3D" id="3.40.50.300">
    <property type="entry name" value="P-loop containing nucleotide triphosphate hydrolases"/>
    <property type="match status" value="1"/>
</dbReference>
<dbReference type="InterPro" id="IPR045006">
    <property type="entry name" value="CHLI-like"/>
</dbReference>
<dbReference type="SUPFAM" id="SSF52540">
    <property type="entry name" value="P-loop containing nucleoside triphosphate hydrolases"/>
    <property type="match status" value="1"/>
</dbReference>
<organism evidence="5 6">
    <name type="scientific">Candidatus Faeciplasma pullistercoris</name>
    <dbReference type="NCBI Taxonomy" id="2840800"/>
    <lineage>
        <taxon>Bacteria</taxon>
        <taxon>Bacillati</taxon>
        <taxon>Bacillota</taxon>
        <taxon>Clostridia</taxon>
        <taxon>Eubacteriales</taxon>
        <taxon>Oscillospiraceae</taxon>
        <taxon>Oscillospiraceae incertae sedis</taxon>
        <taxon>Candidatus Faeciplasma</taxon>
    </lineage>
</organism>
<dbReference type="PANTHER" id="PTHR32039:SF7">
    <property type="entry name" value="COMPETENCE PROTEIN COMM"/>
    <property type="match status" value="1"/>
</dbReference>
<dbReference type="Pfam" id="PF01078">
    <property type="entry name" value="Mg_chelatase"/>
    <property type="match status" value="1"/>
</dbReference>
<proteinExistence type="inferred from homology"/>
<keyword evidence="2" id="KW-0547">Nucleotide-binding</keyword>
<dbReference type="InterPro" id="IPR001208">
    <property type="entry name" value="MCM_dom"/>
</dbReference>
<dbReference type="PRINTS" id="PR01657">
    <property type="entry name" value="MCMFAMILY"/>
</dbReference>